<protein>
    <recommendedName>
        <fullName evidence="4">Transposase domain-containing protein</fullName>
    </recommendedName>
</protein>
<proteinExistence type="predicted"/>
<feature type="region of interest" description="Disordered" evidence="1">
    <location>
        <begin position="80"/>
        <end position="110"/>
    </location>
</feature>
<dbReference type="AlphaFoldDB" id="A0AAV6FKB2"/>
<dbReference type="Proteomes" id="UP000823561">
    <property type="component" value="Chromosome 21"/>
</dbReference>
<dbReference type="EMBL" id="JADWDJ010000021">
    <property type="protein sequence ID" value="KAG5263314.1"/>
    <property type="molecule type" value="Genomic_DNA"/>
</dbReference>
<name>A0AAV6FKB2_9TELE</name>
<evidence type="ECO:0000313" key="3">
    <source>
        <dbReference type="Proteomes" id="UP000823561"/>
    </source>
</evidence>
<dbReference type="PANTHER" id="PTHR33053:SF24">
    <property type="entry name" value="TRANSPOSASE DOMAIN-CONTAINING PROTEIN"/>
    <property type="match status" value="1"/>
</dbReference>
<reference evidence="2" key="1">
    <citation type="submission" date="2020-10" db="EMBL/GenBank/DDBJ databases">
        <title>Chromosome-scale genome assembly of the Allis shad, Alosa alosa.</title>
        <authorList>
            <person name="Margot Z."/>
            <person name="Christophe K."/>
            <person name="Cabau C."/>
            <person name="Louis A."/>
            <person name="Berthelot C."/>
            <person name="Parey E."/>
            <person name="Roest Crollius H."/>
            <person name="Montfort J."/>
            <person name="Robinson-Rechavi M."/>
            <person name="Bucao C."/>
            <person name="Bouchez O."/>
            <person name="Gislard M."/>
            <person name="Lluch J."/>
            <person name="Milhes M."/>
            <person name="Lampietro C."/>
            <person name="Lopez Roques C."/>
            <person name="Donnadieu C."/>
            <person name="Braasch I."/>
            <person name="Desvignes T."/>
            <person name="Postlethwait J."/>
            <person name="Bobe J."/>
            <person name="Guiguen Y."/>
        </authorList>
    </citation>
    <scope>NUCLEOTIDE SEQUENCE</scope>
    <source>
        <strain evidence="2">M-15738</strain>
        <tissue evidence="2">Blood</tissue>
    </source>
</reference>
<comment type="caution">
    <text evidence="2">The sequence shown here is derived from an EMBL/GenBank/DDBJ whole genome shotgun (WGS) entry which is preliminary data.</text>
</comment>
<sequence>MADSKNILSKRSLRRHVKKNTDSAMARLHTCTTDLEVTTTVTELPPSCSCTAHIPCFDTESECDEEGDWFMAFDSEDMSATSGQEDVGMTNDYNSSDEQEGDSDTNSTDDSNLRDDIKVWAIATNTPISHLSSLLSVLRKHLPNVNLPKDGRTLLSTPTSTEVQSKAGGSMHYFGVANGVRARIDDNGILKSTHTLHLQINIDGLPLFKSSNQQFWPILGLIEEDPCRIPFVISLYCGYSKPSDANEYLSDFVTEMGKLASGLEYQSNFYRIKISAFVCDAPARAFVKNIKAHNSYYGCERCVQEGAWLNHRLNYPDTNSVLRTDEHFRAQTQTDHHKEGESALLQIDIGMVSQFVLDFMHLVCLGVVRKLIWLWMKGPLPTRIGNQSITVISDRLIRLGKNLPKEFGRKGRSLREVDRWKATEFRTFLLYTGPIALKKTLPKLMYDHFLLLHVAISILCSPRLHKHYCDYAENVLMVFVQNFPVIYGDFVVYNVHNLIHLASDVRKFGPLPQMFAFPFENFLHKLKRQIRKPNQSLQQVVRRLTEQSNISRVRLPSGSLPSRLTASLSHYTCDRFTLSVQEGNNIISCASTIFKIEKIQTTHGVTSFVVRQYVQQQPFFNYPVNSLQMGTAVVEEMCTETSIITEKDIDCKMVAIPYKTRLVIYPLNHL</sequence>
<organism evidence="2 3">
    <name type="scientific">Alosa alosa</name>
    <name type="common">allis shad</name>
    <dbReference type="NCBI Taxonomy" id="278164"/>
    <lineage>
        <taxon>Eukaryota</taxon>
        <taxon>Metazoa</taxon>
        <taxon>Chordata</taxon>
        <taxon>Craniata</taxon>
        <taxon>Vertebrata</taxon>
        <taxon>Euteleostomi</taxon>
        <taxon>Actinopterygii</taxon>
        <taxon>Neopterygii</taxon>
        <taxon>Teleostei</taxon>
        <taxon>Clupei</taxon>
        <taxon>Clupeiformes</taxon>
        <taxon>Clupeoidei</taxon>
        <taxon>Clupeidae</taxon>
        <taxon>Alosa</taxon>
    </lineage>
</organism>
<dbReference type="PANTHER" id="PTHR33053">
    <property type="entry name" value="PROTEIN, PUTATIVE-RELATED"/>
    <property type="match status" value="1"/>
</dbReference>
<accession>A0AAV6FKB2</accession>
<evidence type="ECO:0008006" key="4">
    <source>
        <dbReference type="Google" id="ProtNLM"/>
    </source>
</evidence>
<keyword evidence="3" id="KW-1185">Reference proteome</keyword>
<evidence type="ECO:0000313" key="2">
    <source>
        <dbReference type="EMBL" id="KAG5263314.1"/>
    </source>
</evidence>
<gene>
    <name evidence="2" type="ORF">AALO_G00263530</name>
</gene>
<evidence type="ECO:0000256" key="1">
    <source>
        <dbReference type="SAM" id="MobiDB-lite"/>
    </source>
</evidence>